<accession>A0A8X8ZDQ4</accession>
<keyword evidence="2" id="KW-1185">Reference proteome</keyword>
<dbReference type="AlphaFoldDB" id="A0A8X8ZDQ4"/>
<dbReference type="Proteomes" id="UP000298416">
    <property type="component" value="Unassembled WGS sequence"/>
</dbReference>
<evidence type="ECO:0000313" key="2">
    <source>
        <dbReference type="Proteomes" id="UP000298416"/>
    </source>
</evidence>
<proteinExistence type="predicted"/>
<evidence type="ECO:0000313" key="1">
    <source>
        <dbReference type="EMBL" id="KAG6401156.1"/>
    </source>
</evidence>
<dbReference type="EMBL" id="PNBA02000014">
    <property type="protein sequence ID" value="KAG6401156.1"/>
    <property type="molecule type" value="Genomic_DNA"/>
</dbReference>
<gene>
    <name evidence="1" type="ORF">SASPL_138002</name>
</gene>
<organism evidence="1">
    <name type="scientific">Salvia splendens</name>
    <name type="common">Scarlet sage</name>
    <dbReference type="NCBI Taxonomy" id="180675"/>
    <lineage>
        <taxon>Eukaryota</taxon>
        <taxon>Viridiplantae</taxon>
        <taxon>Streptophyta</taxon>
        <taxon>Embryophyta</taxon>
        <taxon>Tracheophyta</taxon>
        <taxon>Spermatophyta</taxon>
        <taxon>Magnoliopsida</taxon>
        <taxon>eudicotyledons</taxon>
        <taxon>Gunneridae</taxon>
        <taxon>Pentapetalae</taxon>
        <taxon>asterids</taxon>
        <taxon>lamiids</taxon>
        <taxon>Lamiales</taxon>
        <taxon>Lamiaceae</taxon>
        <taxon>Nepetoideae</taxon>
        <taxon>Mentheae</taxon>
        <taxon>Salviinae</taxon>
        <taxon>Salvia</taxon>
        <taxon>Salvia subgen. Calosphace</taxon>
        <taxon>core Calosphace</taxon>
    </lineage>
</organism>
<sequence length="145" mass="15636">MKFSSSLFPELCKEHRIKQGLDSINTRIRVLGQILVLTLSEENTRFHSSESEIVNFEALNSAAPPLRRHLSDAAPVSWTKRRLSKRVFDDDYFADCLIVLARSGGSTCSSAGDESSSCGSTCSLVGGESSSAALTTRATSFTAIA</sequence>
<reference evidence="1" key="2">
    <citation type="submission" date="2020-08" db="EMBL/GenBank/DDBJ databases">
        <title>Plant Genome Project.</title>
        <authorList>
            <person name="Zhang R.-G."/>
        </authorList>
    </citation>
    <scope>NUCLEOTIDE SEQUENCE</scope>
    <source>
        <strain evidence="1">Huo1</strain>
        <tissue evidence="1">Leaf</tissue>
    </source>
</reference>
<comment type="caution">
    <text evidence="1">The sequence shown here is derived from an EMBL/GenBank/DDBJ whole genome shotgun (WGS) entry which is preliminary data.</text>
</comment>
<name>A0A8X8ZDQ4_SALSN</name>
<protein>
    <submittedName>
        <fullName evidence="1">Uncharacterized protein</fullName>
    </submittedName>
</protein>
<reference evidence="1" key="1">
    <citation type="submission" date="2018-01" db="EMBL/GenBank/DDBJ databases">
        <authorList>
            <person name="Mao J.F."/>
        </authorList>
    </citation>
    <scope>NUCLEOTIDE SEQUENCE</scope>
    <source>
        <strain evidence="1">Huo1</strain>
        <tissue evidence="1">Leaf</tissue>
    </source>
</reference>